<name>A0A7S1F4V4_NOCSC</name>
<gene>
    <name evidence="3" type="ORF">NSCI0253_LOCUS19154</name>
</gene>
<feature type="domain" description="DUF2062" evidence="2">
    <location>
        <begin position="39"/>
        <end position="170"/>
    </location>
</feature>
<keyword evidence="1" id="KW-0472">Membrane</keyword>
<keyword evidence="1" id="KW-0812">Transmembrane</keyword>
<evidence type="ECO:0000259" key="2">
    <source>
        <dbReference type="Pfam" id="PF09835"/>
    </source>
</evidence>
<feature type="transmembrane region" description="Helical" evidence="1">
    <location>
        <begin position="53"/>
        <end position="75"/>
    </location>
</feature>
<dbReference type="Pfam" id="PF09835">
    <property type="entry name" value="DUF2062"/>
    <property type="match status" value="1"/>
</dbReference>
<accession>A0A7S1F4V4</accession>
<organism evidence="3">
    <name type="scientific">Noctiluca scintillans</name>
    <name type="common">Sea sparkle</name>
    <name type="synonym">Red tide dinoflagellate</name>
    <dbReference type="NCBI Taxonomy" id="2966"/>
    <lineage>
        <taxon>Eukaryota</taxon>
        <taxon>Sar</taxon>
        <taxon>Alveolata</taxon>
        <taxon>Dinophyceae</taxon>
        <taxon>Noctilucales</taxon>
        <taxon>Noctilucaceae</taxon>
        <taxon>Noctiluca</taxon>
    </lineage>
</organism>
<evidence type="ECO:0000313" key="3">
    <source>
        <dbReference type="EMBL" id="CAD8844804.1"/>
    </source>
</evidence>
<dbReference type="EMBL" id="HBFQ01027077">
    <property type="protein sequence ID" value="CAD8844804.1"/>
    <property type="molecule type" value="Transcribed_RNA"/>
</dbReference>
<feature type="transmembrane region" description="Helical" evidence="1">
    <location>
        <begin position="143"/>
        <end position="165"/>
    </location>
</feature>
<feature type="transmembrane region" description="Helical" evidence="1">
    <location>
        <begin position="87"/>
        <end position="107"/>
    </location>
</feature>
<sequence>MGSVISMLGHPAVVFLVLLLALAIYLRGPAILANLRASLKKLNITHELMARSLAVGFVWGTFPLYIPTVPTIALAAAAKVLGLSTPAALIGLQLATPCFMMFMVPYIRAGEWMSASEPLEISGLMDAMSSDIVGAFQNFGTRLGMAVIAWFVTVPLLLFVSYWLVRPLAKSVIGTE</sequence>
<proteinExistence type="predicted"/>
<keyword evidence="1" id="KW-1133">Transmembrane helix</keyword>
<protein>
    <recommendedName>
        <fullName evidence="2">DUF2062 domain-containing protein</fullName>
    </recommendedName>
</protein>
<dbReference type="AlphaFoldDB" id="A0A7S1F4V4"/>
<feature type="transmembrane region" description="Helical" evidence="1">
    <location>
        <begin position="12"/>
        <end position="32"/>
    </location>
</feature>
<dbReference type="InterPro" id="IPR018639">
    <property type="entry name" value="DUF2062"/>
</dbReference>
<reference evidence="3" key="1">
    <citation type="submission" date="2021-01" db="EMBL/GenBank/DDBJ databases">
        <authorList>
            <person name="Corre E."/>
            <person name="Pelletier E."/>
            <person name="Niang G."/>
            <person name="Scheremetjew M."/>
            <person name="Finn R."/>
            <person name="Kale V."/>
            <person name="Holt S."/>
            <person name="Cochrane G."/>
            <person name="Meng A."/>
            <person name="Brown T."/>
            <person name="Cohen L."/>
        </authorList>
    </citation>
    <scope>NUCLEOTIDE SEQUENCE</scope>
</reference>
<evidence type="ECO:0000256" key="1">
    <source>
        <dbReference type="SAM" id="Phobius"/>
    </source>
</evidence>